<evidence type="ECO:0000259" key="4">
    <source>
        <dbReference type="SMART" id="SM00967"/>
    </source>
</evidence>
<keyword evidence="6" id="KW-1185">Reference proteome</keyword>
<name>A0A6L7F0T2_9ACTN</name>
<dbReference type="GO" id="GO:0005737">
    <property type="term" value="C:cytoplasm"/>
    <property type="evidence" value="ECO:0007669"/>
    <property type="project" value="UniProtKB-ARBA"/>
</dbReference>
<dbReference type="SMART" id="SM00967">
    <property type="entry name" value="SpoU_sub_bind"/>
    <property type="match status" value="1"/>
</dbReference>
<dbReference type="InterPro" id="IPR001537">
    <property type="entry name" value="SpoU_MeTrfase"/>
</dbReference>
<dbReference type="GO" id="GO:0032259">
    <property type="term" value="P:methylation"/>
    <property type="evidence" value="ECO:0007669"/>
    <property type="project" value="UniProtKB-KW"/>
</dbReference>
<dbReference type="InterPro" id="IPR029026">
    <property type="entry name" value="tRNA_m1G_MTases_N"/>
</dbReference>
<comment type="similarity">
    <text evidence="1">Belongs to the class IV-like SAM-binding methyltransferase superfamily. RNA methyltransferase TrmH family.</text>
</comment>
<protein>
    <submittedName>
        <fullName evidence="5">RNA methyltransferase</fullName>
    </submittedName>
</protein>
<dbReference type="SUPFAM" id="SSF55315">
    <property type="entry name" value="L30e-like"/>
    <property type="match status" value="1"/>
</dbReference>
<dbReference type="PANTHER" id="PTHR43191:SF2">
    <property type="entry name" value="RRNA METHYLTRANSFERASE 3, MITOCHONDRIAL"/>
    <property type="match status" value="1"/>
</dbReference>
<dbReference type="Proteomes" id="UP000473325">
    <property type="component" value="Unassembled WGS sequence"/>
</dbReference>
<dbReference type="AlphaFoldDB" id="A0A6L7F0T2"/>
<evidence type="ECO:0000256" key="2">
    <source>
        <dbReference type="ARBA" id="ARBA00022603"/>
    </source>
</evidence>
<dbReference type="Gene3D" id="3.30.1330.30">
    <property type="match status" value="1"/>
</dbReference>
<evidence type="ECO:0000256" key="1">
    <source>
        <dbReference type="ARBA" id="ARBA00007228"/>
    </source>
</evidence>
<dbReference type="InterPro" id="IPR051259">
    <property type="entry name" value="rRNA_Methyltransferase"/>
</dbReference>
<reference evidence="5 6" key="1">
    <citation type="submission" date="2019-12" db="EMBL/GenBank/DDBJ databases">
        <authorList>
            <person name="Kun Z."/>
        </authorList>
    </citation>
    <scope>NUCLEOTIDE SEQUENCE [LARGE SCALE GENOMIC DNA]</scope>
    <source>
        <strain evidence="5 6">YIM 123512</strain>
    </source>
</reference>
<dbReference type="GO" id="GO:0008173">
    <property type="term" value="F:RNA methyltransferase activity"/>
    <property type="evidence" value="ECO:0007669"/>
    <property type="project" value="InterPro"/>
</dbReference>
<evidence type="ECO:0000313" key="5">
    <source>
        <dbReference type="EMBL" id="MXG90755.1"/>
    </source>
</evidence>
<dbReference type="GO" id="GO:0006396">
    <property type="term" value="P:RNA processing"/>
    <property type="evidence" value="ECO:0007669"/>
    <property type="project" value="InterPro"/>
</dbReference>
<dbReference type="InterPro" id="IPR029064">
    <property type="entry name" value="Ribosomal_eL30-like_sf"/>
</dbReference>
<dbReference type="Pfam" id="PF00588">
    <property type="entry name" value="SpoU_methylase"/>
    <property type="match status" value="1"/>
</dbReference>
<evidence type="ECO:0000256" key="3">
    <source>
        <dbReference type="ARBA" id="ARBA00022679"/>
    </source>
</evidence>
<dbReference type="Pfam" id="PF22435">
    <property type="entry name" value="MRM3-like_sub_bind"/>
    <property type="match status" value="1"/>
</dbReference>
<dbReference type="InterPro" id="IPR053888">
    <property type="entry name" value="MRM3-like_sub_bind"/>
</dbReference>
<feature type="domain" description="RNA 2-O ribose methyltransferase substrate binding" evidence="4">
    <location>
        <begin position="31"/>
        <end position="101"/>
    </location>
</feature>
<dbReference type="PANTHER" id="PTHR43191">
    <property type="entry name" value="RRNA METHYLTRANSFERASE 3"/>
    <property type="match status" value="1"/>
</dbReference>
<keyword evidence="3 5" id="KW-0808">Transferase</keyword>
<accession>A0A6L7F0T2</accession>
<dbReference type="InterPro" id="IPR013123">
    <property type="entry name" value="SpoU_subst-bd"/>
</dbReference>
<proteinExistence type="inferred from homology"/>
<dbReference type="EMBL" id="WUEK01000008">
    <property type="protein sequence ID" value="MXG90755.1"/>
    <property type="molecule type" value="Genomic_DNA"/>
</dbReference>
<dbReference type="CDD" id="cd18095">
    <property type="entry name" value="SpoU-like_rRNA-MTase"/>
    <property type="match status" value="1"/>
</dbReference>
<dbReference type="GO" id="GO:0003723">
    <property type="term" value="F:RNA binding"/>
    <property type="evidence" value="ECO:0007669"/>
    <property type="project" value="InterPro"/>
</dbReference>
<comment type="caution">
    <text evidence="5">The sequence shown here is derived from an EMBL/GenBank/DDBJ whole genome shotgun (WGS) entry which is preliminary data.</text>
</comment>
<evidence type="ECO:0000313" key="6">
    <source>
        <dbReference type="Proteomes" id="UP000473325"/>
    </source>
</evidence>
<keyword evidence="2 5" id="KW-0489">Methyltransferase</keyword>
<dbReference type="Gene3D" id="3.40.1280.10">
    <property type="match status" value="1"/>
</dbReference>
<organism evidence="5 6">
    <name type="scientific">Nocardioides flavescens</name>
    <dbReference type="NCBI Taxonomy" id="2691959"/>
    <lineage>
        <taxon>Bacteria</taxon>
        <taxon>Bacillati</taxon>
        <taxon>Actinomycetota</taxon>
        <taxon>Actinomycetes</taxon>
        <taxon>Propionibacteriales</taxon>
        <taxon>Nocardioidaceae</taxon>
        <taxon>Nocardioides</taxon>
    </lineage>
</organism>
<dbReference type="InterPro" id="IPR029028">
    <property type="entry name" value="Alpha/beta_knot_MTases"/>
</dbReference>
<gene>
    <name evidence="5" type="ORF">GRQ65_14495</name>
</gene>
<sequence length="257" mass="26640">MSTPLKAGNARLKELRRLSRRSVRTERRLFLADGPKAVEGALAAGCVEELFLRPGAELPPGLDGSRPQAPVTLVEDRALDLLSDSVTPAGVVALCRAIDVPLTQALEGASLVAVCADVRDPGNAGTVIRCADAAGADAVVLAGDSVDLYNPKTLRASVGSAFHLPVAVERSAGAAVRAVQEAGLTVLATDGAGEVSLYDAPVAGRVAWLFGNEAWGLPAELAELAEHRVAIPIHGRAESLNLSTAAALCLYESARRR</sequence>
<dbReference type="SUPFAM" id="SSF75217">
    <property type="entry name" value="alpha/beta knot"/>
    <property type="match status" value="1"/>
</dbReference>